<evidence type="ECO:0000256" key="1">
    <source>
        <dbReference type="ARBA" id="ARBA00022679"/>
    </source>
</evidence>
<gene>
    <name evidence="2" type="ORF">HKT18_10035</name>
</gene>
<keyword evidence="3" id="KW-1185">Reference proteome</keyword>
<protein>
    <submittedName>
        <fullName evidence="2">Sulfotransferase</fullName>
    </submittedName>
</protein>
<evidence type="ECO:0000313" key="2">
    <source>
        <dbReference type="EMBL" id="NNT72555.1"/>
    </source>
</evidence>
<dbReference type="PANTHER" id="PTHR12788">
    <property type="entry name" value="PROTEIN-TYROSINE SULFOTRANSFERASE 2"/>
    <property type="match status" value="1"/>
</dbReference>
<accession>A0A7Y3VZA9</accession>
<dbReference type="PANTHER" id="PTHR12788:SF10">
    <property type="entry name" value="PROTEIN-TYROSINE SULFOTRANSFERASE"/>
    <property type="match status" value="1"/>
</dbReference>
<name>A0A7Y3VZA9_9FLAO</name>
<comment type="caution">
    <text evidence="2">The sequence shown here is derived from an EMBL/GenBank/DDBJ whole genome shotgun (WGS) entry which is preliminary data.</text>
</comment>
<dbReference type="Proteomes" id="UP000536509">
    <property type="component" value="Unassembled WGS sequence"/>
</dbReference>
<dbReference type="RefSeq" id="WP_171222723.1">
    <property type="nucleotide sequence ID" value="NZ_CP121446.1"/>
</dbReference>
<keyword evidence="1 2" id="KW-0808">Transferase</keyword>
<organism evidence="2 3">
    <name type="scientific">Flavobacterium rivulicola</name>
    <dbReference type="NCBI Taxonomy" id="2732161"/>
    <lineage>
        <taxon>Bacteria</taxon>
        <taxon>Pseudomonadati</taxon>
        <taxon>Bacteroidota</taxon>
        <taxon>Flavobacteriia</taxon>
        <taxon>Flavobacteriales</taxon>
        <taxon>Flavobacteriaceae</taxon>
        <taxon>Flavobacterium</taxon>
    </lineage>
</organism>
<dbReference type="InterPro" id="IPR026634">
    <property type="entry name" value="TPST-like"/>
</dbReference>
<dbReference type="SUPFAM" id="SSF52540">
    <property type="entry name" value="P-loop containing nucleoside triphosphate hydrolases"/>
    <property type="match status" value="1"/>
</dbReference>
<dbReference type="AlphaFoldDB" id="A0A7Y3VZA9"/>
<dbReference type="Pfam" id="PF13469">
    <property type="entry name" value="Sulfotransfer_3"/>
    <property type="match status" value="1"/>
</dbReference>
<proteinExistence type="predicted"/>
<evidence type="ECO:0000313" key="3">
    <source>
        <dbReference type="Proteomes" id="UP000536509"/>
    </source>
</evidence>
<reference evidence="2 3" key="1">
    <citation type="submission" date="2020-05" db="EMBL/GenBank/DDBJ databases">
        <title>Draft genome of Flavobacterium sp. IMCC34852.</title>
        <authorList>
            <person name="Song J."/>
            <person name="Cho J.-C."/>
        </authorList>
    </citation>
    <scope>NUCLEOTIDE SEQUENCE [LARGE SCALE GENOMIC DNA]</scope>
    <source>
        <strain evidence="2 3">IMCC34852</strain>
    </source>
</reference>
<dbReference type="GO" id="GO:0008476">
    <property type="term" value="F:protein-tyrosine sulfotransferase activity"/>
    <property type="evidence" value="ECO:0007669"/>
    <property type="project" value="InterPro"/>
</dbReference>
<dbReference type="InterPro" id="IPR027417">
    <property type="entry name" value="P-loop_NTPase"/>
</dbReference>
<dbReference type="Gene3D" id="3.40.50.300">
    <property type="entry name" value="P-loop containing nucleotide triphosphate hydrolases"/>
    <property type="match status" value="1"/>
</dbReference>
<sequence>MNYLTFKQKVFSRFKKSAVVSGLFSFFGKELQPEKWVFIVGCYNSGTTLLAEIFEKHPQLAVLPDEGVMLTNQLPRPEDFGWRRMWCECETQMHIDPSKATKASRIIKKHWSHFVKRNPKIVVEKSIANATRMAFFQEHFPNSYFIYIVRNGYAVAEGIARKAVVMEERQAELGTHYPIDFPAKQWQRSLEVVDVQKPQIKNFLEINYEDLTADLQGTGAKISTFLGIKPFDNSLLQGEFEVHGNKMKVTNQNHKSFARLSEEEWKTINNFAENGLKHYSYYSETPSV</sequence>
<dbReference type="EMBL" id="JABEVX010000006">
    <property type="protein sequence ID" value="NNT72555.1"/>
    <property type="molecule type" value="Genomic_DNA"/>
</dbReference>